<dbReference type="Pfam" id="PF00005">
    <property type="entry name" value="ABC_tran"/>
    <property type="match status" value="1"/>
</dbReference>
<dbReference type="SMART" id="SM00382">
    <property type="entry name" value="AAA"/>
    <property type="match status" value="1"/>
</dbReference>
<comment type="similarity">
    <text evidence="1">Belongs to the ABC transporter superfamily. Ycf16 family.</text>
</comment>
<keyword evidence="3 5" id="KW-0067">ATP-binding</keyword>
<dbReference type="KEGG" id="vai:BU251_02290"/>
<dbReference type="GO" id="GO:0005524">
    <property type="term" value="F:ATP binding"/>
    <property type="evidence" value="ECO:0007669"/>
    <property type="project" value="UniProtKB-KW"/>
</dbReference>
<evidence type="ECO:0000313" key="5">
    <source>
        <dbReference type="EMBL" id="QAT16641.1"/>
    </source>
</evidence>
<keyword evidence="6" id="KW-1185">Reference proteome</keyword>
<dbReference type="InterPro" id="IPR027417">
    <property type="entry name" value="P-loop_NTPase"/>
</dbReference>
<feature type="domain" description="ABC transporter" evidence="4">
    <location>
        <begin position="5"/>
        <end position="234"/>
    </location>
</feature>
<evidence type="ECO:0000256" key="2">
    <source>
        <dbReference type="ARBA" id="ARBA00022741"/>
    </source>
</evidence>
<dbReference type="RefSeq" id="WP_128699278.1">
    <property type="nucleotide sequence ID" value="NZ_CP019384.1"/>
</dbReference>
<dbReference type="EMBL" id="CP019384">
    <property type="protein sequence ID" value="QAT16641.1"/>
    <property type="molecule type" value="Genomic_DNA"/>
</dbReference>
<dbReference type="Proteomes" id="UP000287243">
    <property type="component" value="Chromosome"/>
</dbReference>
<dbReference type="SUPFAM" id="SSF52540">
    <property type="entry name" value="P-loop containing nucleoside triphosphate hydrolases"/>
    <property type="match status" value="1"/>
</dbReference>
<evidence type="ECO:0000313" key="6">
    <source>
        <dbReference type="Proteomes" id="UP000287243"/>
    </source>
</evidence>
<dbReference type="Gene3D" id="3.40.50.300">
    <property type="entry name" value="P-loop containing nucleotide triphosphate hydrolases"/>
    <property type="match status" value="1"/>
</dbReference>
<dbReference type="PANTHER" id="PTHR43204:SF1">
    <property type="entry name" value="ABC TRANSPORTER I FAMILY MEMBER 6, CHLOROPLASTIC"/>
    <property type="match status" value="1"/>
</dbReference>
<dbReference type="PANTHER" id="PTHR43204">
    <property type="entry name" value="ABC TRANSPORTER I FAMILY MEMBER 6, CHLOROPLASTIC"/>
    <property type="match status" value="1"/>
</dbReference>
<evidence type="ECO:0000256" key="1">
    <source>
        <dbReference type="ARBA" id="ARBA00006216"/>
    </source>
</evidence>
<sequence>MDNSLKIENLTVEVGGRVILEDLNLEISPGSTLVLFGPNGSGKSTLIKAIMGFENYAITHGKIVFGGEVINGLSTDERAKKGIGVLFQNPPKIRGIKLRQMVELVTRRPAQEDIFVDKLNVGELMDRDLNVNFSGGEMKRSELLQVLSQRPKLLLLDEPESGVDIENIAMMGRVLNAFIREHAVASLIITHTGYVLDYVDAQHACVLMDRDIRCYDDPRKVFEDIRQFGYEKCRTCRGQ</sequence>
<organism evidence="5 6">
    <name type="scientific">Velamenicoccus archaeovorus</name>
    <dbReference type="NCBI Taxonomy" id="1930593"/>
    <lineage>
        <taxon>Bacteria</taxon>
        <taxon>Pseudomonadati</taxon>
        <taxon>Candidatus Omnitrophota</taxon>
        <taxon>Candidatus Velamenicoccus</taxon>
    </lineage>
</organism>
<dbReference type="InterPro" id="IPR003593">
    <property type="entry name" value="AAA+_ATPase"/>
</dbReference>
<keyword evidence="2" id="KW-0547">Nucleotide-binding</keyword>
<dbReference type="OrthoDB" id="9806149at2"/>
<dbReference type="PROSITE" id="PS50893">
    <property type="entry name" value="ABC_TRANSPORTER_2"/>
    <property type="match status" value="1"/>
</dbReference>
<dbReference type="GO" id="GO:0016887">
    <property type="term" value="F:ATP hydrolysis activity"/>
    <property type="evidence" value="ECO:0007669"/>
    <property type="project" value="InterPro"/>
</dbReference>
<name>A0A410P3H3_VELA1</name>
<dbReference type="InterPro" id="IPR003439">
    <property type="entry name" value="ABC_transporter-like_ATP-bd"/>
</dbReference>
<protein>
    <submittedName>
        <fullName evidence="5">ABC transporter ATP-binding protein</fullName>
    </submittedName>
</protein>
<evidence type="ECO:0000256" key="3">
    <source>
        <dbReference type="ARBA" id="ARBA00022840"/>
    </source>
</evidence>
<dbReference type="AlphaFoldDB" id="A0A410P3H3"/>
<reference evidence="5 6" key="1">
    <citation type="submission" date="2017-01" db="EMBL/GenBank/DDBJ databases">
        <title>First insights into the biology of 'candidatus Vampirococcus archaeovorus'.</title>
        <authorList>
            <person name="Kizina J."/>
            <person name="Jordan S."/>
            <person name="Stueber K."/>
            <person name="Reinhardt R."/>
            <person name="Harder J."/>
        </authorList>
    </citation>
    <scope>NUCLEOTIDE SEQUENCE [LARGE SCALE GENOMIC DNA]</scope>
    <source>
        <strain evidence="5 6">LiM</strain>
    </source>
</reference>
<proteinExistence type="inferred from homology"/>
<dbReference type="InterPro" id="IPR010230">
    <property type="entry name" value="FeS-cluster_ATPase_SufC"/>
</dbReference>
<evidence type="ECO:0000259" key="4">
    <source>
        <dbReference type="PROSITE" id="PS50893"/>
    </source>
</evidence>
<accession>A0A410P3H3</accession>
<gene>
    <name evidence="5" type="ORF">BU251_02290</name>
</gene>